<dbReference type="RefSeq" id="WP_347782827.1">
    <property type="nucleotide sequence ID" value="NZ_JBBMFV010000004.1"/>
</dbReference>
<feature type="signal peptide" evidence="1">
    <location>
        <begin position="1"/>
        <end position="29"/>
    </location>
</feature>
<keyword evidence="1" id="KW-0732">Signal</keyword>
<keyword evidence="3" id="KW-1185">Reference proteome</keyword>
<organism evidence="2 3">
    <name type="scientific">Paenarthrobacter nicotinovorans</name>
    <name type="common">Arthrobacter nicotinovorans</name>
    <dbReference type="NCBI Taxonomy" id="29320"/>
    <lineage>
        <taxon>Bacteria</taxon>
        <taxon>Bacillati</taxon>
        <taxon>Actinomycetota</taxon>
        <taxon>Actinomycetes</taxon>
        <taxon>Micrococcales</taxon>
        <taxon>Micrococcaceae</taxon>
        <taxon>Paenarthrobacter</taxon>
    </lineage>
</organism>
<dbReference type="Proteomes" id="UP001448614">
    <property type="component" value="Unassembled WGS sequence"/>
</dbReference>
<evidence type="ECO:0008006" key="4">
    <source>
        <dbReference type="Google" id="ProtNLM"/>
    </source>
</evidence>
<feature type="chain" id="PRO_5046710265" description="Lipoprotein" evidence="1">
    <location>
        <begin position="30"/>
        <end position="177"/>
    </location>
</feature>
<gene>
    <name evidence="2" type="ORF">V3C41_13285</name>
</gene>
<proteinExistence type="predicted"/>
<reference evidence="2 3" key="1">
    <citation type="journal article" date="2024" name="Appl. Microbiol. Biotechnol.">
        <title>Biosynthetic gene clusters with biotechnological applications in novel Antarctic isolates from Actinomycetota.</title>
        <authorList>
            <person name="Bruna P."/>
            <person name="Nunez-Montero K."/>
            <person name="Contreras M.J."/>
            <person name="Leal K."/>
            <person name="Garcia M."/>
            <person name="Abanto M."/>
            <person name="Barrientos L."/>
        </authorList>
    </citation>
    <scope>NUCLEOTIDE SEQUENCE [LARGE SCALE GENOMIC DNA]</scope>
    <source>
        <strain evidence="2 3">Se16.17</strain>
    </source>
</reference>
<evidence type="ECO:0000313" key="2">
    <source>
        <dbReference type="EMBL" id="MEO3942048.1"/>
    </source>
</evidence>
<dbReference type="PROSITE" id="PS51257">
    <property type="entry name" value="PROKAR_LIPOPROTEIN"/>
    <property type="match status" value="1"/>
</dbReference>
<name>A0ABV0GTV5_PAENI</name>
<evidence type="ECO:0000256" key="1">
    <source>
        <dbReference type="SAM" id="SignalP"/>
    </source>
</evidence>
<accession>A0ABV0GTV5</accession>
<comment type="caution">
    <text evidence="2">The sequence shown here is derived from an EMBL/GenBank/DDBJ whole genome shotgun (WGS) entry which is preliminary data.</text>
</comment>
<sequence length="177" mass="18238">MSISRTIRLGVAAMAIVALLSGCTTGNQATDTQPTAAPTSAGTVAPRSMSSVEAAVAQIPGAQFDAARAWDGTTAYVIATLSVTPAFTGDPAALIDYSLAQLASQNELDRGRLVRFTFEGPGQSTGTTKALLATLYIDSAEYGGGSSLELANQDLDDRYGTWPATVPSLPASLISHR</sequence>
<dbReference type="EMBL" id="JBBMFV010000004">
    <property type="protein sequence ID" value="MEO3942048.1"/>
    <property type="molecule type" value="Genomic_DNA"/>
</dbReference>
<protein>
    <recommendedName>
        <fullName evidence="4">Lipoprotein</fullName>
    </recommendedName>
</protein>
<evidence type="ECO:0000313" key="3">
    <source>
        <dbReference type="Proteomes" id="UP001448614"/>
    </source>
</evidence>